<dbReference type="Proteomes" id="UP000245410">
    <property type="component" value="Unassembled WGS sequence"/>
</dbReference>
<organism evidence="2 3">
    <name type="scientific">Micromonospora acroterricola</name>
    <dbReference type="NCBI Taxonomy" id="2202421"/>
    <lineage>
        <taxon>Bacteria</taxon>
        <taxon>Bacillati</taxon>
        <taxon>Actinomycetota</taxon>
        <taxon>Actinomycetes</taxon>
        <taxon>Micromonosporales</taxon>
        <taxon>Micromonosporaceae</taxon>
        <taxon>Micromonospora</taxon>
    </lineage>
</organism>
<evidence type="ECO:0000313" key="2">
    <source>
        <dbReference type="EMBL" id="PWR06281.1"/>
    </source>
</evidence>
<evidence type="ECO:0000256" key="1">
    <source>
        <dbReference type="SAM" id="SignalP"/>
    </source>
</evidence>
<comment type="caution">
    <text evidence="2">The sequence shown here is derived from an EMBL/GenBank/DDBJ whole genome shotgun (WGS) entry which is preliminary data.</text>
</comment>
<dbReference type="EMBL" id="QGKR01000261">
    <property type="protein sequence ID" value="PWR06281.1"/>
    <property type="molecule type" value="Genomic_DNA"/>
</dbReference>
<proteinExistence type="predicted"/>
<feature type="signal peptide" evidence="1">
    <location>
        <begin position="1"/>
        <end position="25"/>
    </location>
</feature>
<protein>
    <recommendedName>
        <fullName evidence="4">Extracellular repeat, HAF family</fullName>
    </recommendedName>
</protein>
<keyword evidence="1" id="KW-0732">Signal</keyword>
<name>A0A317CUN0_9ACTN</name>
<sequence length="326" mass="33831">MMFAGITAGLLATSLGVVASGTATAAPRGALRACTISTLPFPADAHRAEAIAVDPTGRYSTGAALRVSDSGNQPLLLVWDRQRLTTIDSPLDGEAVDVNARGVVIGNGWVNGAGQPWRYRDGRVEQLPVVASGGTFVTAINKAGDIVGHGTDATGQTIALLWPAARPDTVEVLDAPAGAIAHGITADGTIVGTAGDWGSWTSWVRRPDGQTLTLTVPGSQSTQVNAAEGHWATGLVALGDTTLRVRWDLRDGSYTHLDQRLEVLDDVNARGAVVGGDRIARGTTSRVLPGGGERVTVGARSVSTDGTIVGFRNADRVVTPVRWTDC</sequence>
<evidence type="ECO:0008006" key="4">
    <source>
        <dbReference type="Google" id="ProtNLM"/>
    </source>
</evidence>
<gene>
    <name evidence="2" type="ORF">DKT68_22950</name>
</gene>
<dbReference type="AlphaFoldDB" id="A0A317CUN0"/>
<evidence type="ECO:0000313" key="3">
    <source>
        <dbReference type="Proteomes" id="UP000245410"/>
    </source>
</evidence>
<keyword evidence="3" id="KW-1185">Reference proteome</keyword>
<reference evidence="2 3" key="1">
    <citation type="submission" date="2018-05" db="EMBL/GenBank/DDBJ databases">
        <title>Micromonospora atacamensis sp. nov., a novel actinobacteria isolated from high altitude Atacama Desert soil.</title>
        <authorList>
            <person name="Carro L."/>
            <person name="Golinska P."/>
            <person name="Klenk H.-P."/>
            <person name="Goodfellow M."/>
        </authorList>
    </citation>
    <scope>NUCLEOTIDE SEQUENCE [LARGE SCALE GENOMIC DNA]</scope>
    <source>
        <strain evidence="2 3">5R2A7</strain>
    </source>
</reference>
<accession>A0A317CUN0</accession>
<feature type="chain" id="PRO_5016375101" description="Extracellular repeat, HAF family" evidence="1">
    <location>
        <begin position="26"/>
        <end position="326"/>
    </location>
</feature>